<dbReference type="EC" id="2.7.13.3" evidence="4"/>
<dbReference type="Pfam" id="PF13581">
    <property type="entry name" value="HATPase_c_2"/>
    <property type="match status" value="1"/>
</dbReference>
<dbReference type="InterPro" id="IPR003594">
    <property type="entry name" value="HATPase_dom"/>
</dbReference>
<dbReference type="InterPro" id="IPR050267">
    <property type="entry name" value="Anti-sigma-factor_SerPK"/>
</dbReference>
<evidence type="ECO:0000313" key="4">
    <source>
        <dbReference type="EMBL" id="MDS1270076.1"/>
    </source>
</evidence>
<dbReference type="PANTHER" id="PTHR35526">
    <property type="entry name" value="ANTI-SIGMA-F FACTOR RSBW-RELATED"/>
    <property type="match status" value="1"/>
</dbReference>
<reference evidence="5" key="1">
    <citation type="submission" date="2023-07" db="EMBL/GenBank/DDBJ databases">
        <title>Novel species in the genus Lipingzhangella isolated from Sambhar Salt Lake.</title>
        <authorList>
            <person name="Jiya N."/>
            <person name="Kajale S."/>
            <person name="Sharma A."/>
        </authorList>
    </citation>
    <scope>NUCLEOTIDE SEQUENCE [LARGE SCALE GENOMIC DNA]</scope>
    <source>
        <strain evidence="5">LS1_29</strain>
    </source>
</reference>
<keyword evidence="4" id="KW-0067">ATP-binding</keyword>
<keyword evidence="1" id="KW-0723">Serine/threonine-protein kinase</keyword>
<accession>A0ABU2H457</accession>
<dbReference type="RefSeq" id="WP_310911619.1">
    <property type="nucleotide sequence ID" value="NZ_JAVLVT010000003.1"/>
</dbReference>
<dbReference type="InterPro" id="IPR036890">
    <property type="entry name" value="HATPase_C_sf"/>
</dbReference>
<keyword evidence="4" id="KW-0547">Nucleotide-binding</keyword>
<keyword evidence="1" id="KW-0418">Kinase</keyword>
<dbReference type="PANTHER" id="PTHR35526:SF3">
    <property type="entry name" value="ANTI-SIGMA-F FACTOR RSBW"/>
    <property type="match status" value="1"/>
</dbReference>
<evidence type="ECO:0000256" key="1">
    <source>
        <dbReference type="ARBA" id="ARBA00022527"/>
    </source>
</evidence>
<sequence length="171" mass="18093">MDERFSIELPRKACTVAVVRDFLGAALDASGVDTESRNDILAAVSEACGNVVEHGDGASGYLVCARIQWEFCDIEISNSGRAFDIGRPTPPPIEAESGRGILLMHGLVDQVGFRTAGNGGTRVYLHKRFPSQPRPPRQHSSRERPASAPDSSGTCPLGAPGSGSIFPMVSG</sequence>
<comment type="caution">
    <text evidence="4">The sequence shown here is derived from an EMBL/GenBank/DDBJ whole genome shotgun (WGS) entry which is preliminary data.</text>
</comment>
<keyword evidence="4" id="KW-0808">Transferase</keyword>
<dbReference type="Proteomes" id="UP001250214">
    <property type="component" value="Unassembled WGS sequence"/>
</dbReference>
<dbReference type="EMBL" id="JAVLVT010000003">
    <property type="protein sequence ID" value="MDS1270076.1"/>
    <property type="molecule type" value="Genomic_DNA"/>
</dbReference>
<feature type="domain" description="Histidine kinase/HSP90-like ATPase" evidence="3">
    <location>
        <begin position="14"/>
        <end position="126"/>
    </location>
</feature>
<evidence type="ECO:0000256" key="2">
    <source>
        <dbReference type="SAM" id="MobiDB-lite"/>
    </source>
</evidence>
<name>A0ABU2H457_9ACTN</name>
<protein>
    <submittedName>
        <fullName evidence="4">ATP-binding protein</fullName>
        <ecNumber evidence="4">2.7.13.3</ecNumber>
    </submittedName>
</protein>
<dbReference type="GO" id="GO:0004673">
    <property type="term" value="F:protein histidine kinase activity"/>
    <property type="evidence" value="ECO:0007669"/>
    <property type="project" value="UniProtKB-EC"/>
</dbReference>
<feature type="region of interest" description="Disordered" evidence="2">
    <location>
        <begin position="125"/>
        <end position="171"/>
    </location>
</feature>
<organism evidence="4 5">
    <name type="scientific">Lipingzhangella rawalii</name>
    <dbReference type="NCBI Taxonomy" id="2055835"/>
    <lineage>
        <taxon>Bacteria</taxon>
        <taxon>Bacillati</taxon>
        <taxon>Actinomycetota</taxon>
        <taxon>Actinomycetes</taxon>
        <taxon>Streptosporangiales</taxon>
        <taxon>Nocardiopsidaceae</taxon>
        <taxon>Lipingzhangella</taxon>
    </lineage>
</organism>
<dbReference type="CDD" id="cd16936">
    <property type="entry name" value="HATPase_RsbW-like"/>
    <property type="match status" value="1"/>
</dbReference>
<proteinExistence type="predicted"/>
<gene>
    <name evidence="4" type="ORF">RIF23_07195</name>
</gene>
<keyword evidence="5" id="KW-1185">Reference proteome</keyword>
<dbReference type="SUPFAM" id="SSF55874">
    <property type="entry name" value="ATPase domain of HSP90 chaperone/DNA topoisomerase II/histidine kinase"/>
    <property type="match status" value="1"/>
</dbReference>
<evidence type="ECO:0000259" key="3">
    <source>
        <dbReference type="Pfam" id="PF13581"/>
    </source>
</evidence>
<evidence type="ECO:0000313" key="5">
    <source>
        <dbReference type="Proteomes" id="UP001250214"/>
    </source>
</evidence>
<dbReference type="GO" id="GO:0005524">
    <property type="term" value="F:ATP binding"/>
    <property type="evidence" value="ECO:0007669"/>
    <property type="project" value="UniProtKB-KW"/>
</dbReference>
<dbReference type="Gene3D" id="3.30.565.10">
    <property type="entry name" value="Histidine kinase-like ATPase, C-terminal domain"/>
    <property type="match status" value="1"/>
</dbReference>